<evidence type="ECO:0000313" key="2">
    <source>
        <dbReference type="Proteomes" id="UP000306912"/>
    </source>
</evidence>
<protein>
    <submittedName>
        <fullName evidence="1">Uncharacterized protein</fullName>
    </submittedName>
</protein>
<sequence length="63" mass="7169">MGKRTHIVLDNDVTVAISEIKRIEPLRVNGETKEGFTQMLLCDGWHIINTSYETVVNMVMGTY</sequence>
<keyword evidence="2" id="KW-1185">Reference proteome</keyword>
<dbReference type="EMBL" id="VBWP01000009">
    <property type="protein sequence ID" value="TLG72090.1"/>
    <property type="molecule type" value="Genomic_DNA"/>
</dbReference>
<dbReference type="RefSeq" id="WP_138191820.1">
    <property type="nucleotide sequence ID" value="NZ_VBWP01000009.1"/>
</dbReference>
<reference evidence="1 2" key="1">
    <citation type="submission" date="2019-05" db="EMBL/GenBank/DDBJ databases">
        <title>Culicoidintestinum kansasii gen. nov., sp. nov. from the gastrointestinal tract of the biting midge, Culicoides sonorensis.</title>
        <authorList>
            <person name="Neupane S."/>
            <person name="Ghosh A."/>
            <person name="Gunther S."/>
            <person name="Martin K."/>
            <person name="Zurek L."/>
        </authorList>
    </citation>
    <scope>NUCLEOTIDE SEQUENCE [LARGE SCALE GENOMIC DNA]</scope>
    <source>
        <strain evidence="1 2">CS-1</strain>
    </source>
</reference>
<gene>
    <name evidence="1" type="ORF">FEZ08_09665</name>
</gene>
<evidence type="ECO:0000313" key="1">
    <source>
        <dbReference type="EMBL" id="TLG72090.1"/>
    </source>
</evidence>
<name>A0A5R8QB20_9FIRM</name>
<dbReference type="InParanoid" id="A0A5R8QB20"/>
<dbReference type="AlphaFoldDB" id="A0A5R8QB20"/>
<organism evidence="1 2">
    <name type="scientific">Culicoidibacter larvae</name>
    <dbReference type="NCBI Taxonomy" id="2579976"/>
    <lineage>
        <taxon>Bacteria</taxon>
        <taxon>Bacillati</taxon>
        <taxon>Bacillota</taxon>
        <taxon>Culicoidibacteria</taxon>
        <taxon>Culicoidibacterales</taxon>
        <taxon>Culicoidibacteraceae</taxon>
        <taxon>Culicoidibacter</taxon>
    </lineage>
</organism>
<dbReference type="Proteomes" id="UP000306912">
    <property type="component" value="Unassembled WGS sequence"/>
</dbReference>
<comment type="caution">
    <text evidence="1">The sequence shown here is derived from an EMBL/GenBank/DDBJ whole genome shotgun (WGS) entry which is preliminary data.</text>
</comment>
<accession>A0A5R8QB20</accession>
<proteinExistence type="predicted"/>